<evidence type="ECO:0000259" key="2">
    <source>
        <dbReference type="SMART" id="SM00754"/>
    </source>
</evidence>
<evidence type="ECO:0000256" key="1">
    <source>
        <dbReference type="SAM" id="SignalP"/>
    </source>
</evidence>
<proteinExistence type="predicted"/>
<gene>
    <name evidence="3" type="ORF">GCM10009098_25070</name>
</gene>
<dbReference type="SMART" id="SM00754">
    <property type="entry name" value="CHRD"/>
    <property type="match status" value="1"/>
</dbReference>
<keyword evidence="4" id="KW-1185">Reference proteome</keyword>
<dbReference type="InterPro" id="IPR010895">
    <property type="entry name" value="CHRD"/>
</dbReference>
<dbReference type="RefSeq" id="WP_226767723.1">
    <property type="nucleotide sequence ID" value="NZ_BAAAEO010000004.1"/>
</dbReference>
<sequence length="168" mass="17646">MFSNKTAFTLLIASAFLSTSALAGHTNSLLEATLDGRQEVAADGSNKRIVGDPNGRGHAYVFGIDNDPFTLCYVLTVAKIQLVPVGSGIAAHIHQGKQGENGPVVAVLAGPEDGNAADCLTEGEAGKFPTGISVSEILENPQDYYINVHNPDYPAGAIRGQLFYQADE</sequence>
<organism evidence="3 4">
    <name type="scientific">Rheinheimera aquimaris</name>
    <dbReference type="NCBI Taxonomy" id="412437"/>
    <lineage>
        <taxon>Bacteria</taxon>
        <taxon>Pseudomonadati</taxon>
        <taxon>Pseudomonadota</taxon>
        <taxon>Gammaproteobacteria</taxon>
        <taxon>Chromatiales</taxon>
        <taxon>Chromatiaceae</taxon>
        <taxon>Rheinheimera</taxon>
    </lineage>
</organism>
<feature type="signal peptide" evidence="1">
    <location>
        <begin position="1"/>
        <end position="23"/>
    </location>
</feature>
<dbReference type="EMBL" id="BAAAEO010000004">
    <property type="protein sequence ID" value="GAA0556193.1"/>
    <property type="molecule type" value="Genomic_DNA"/>
</dbReference>
<keyword evidence="1" id="KW-0732">Signal</keyword>
<dbReference type="Pfam" id="PF07452">
    <property type="entry name" value="CHRD"/>
    <property type="match status" value="1"/>
</dbReference>
<evidence type="ECO:0000313" key="3">
    <source>
        <dbReference type="EMBL" id="GAA0556193.1"/>
    </source>
</evidence>
<comment type="caution">
    <text evidence="3">The sequence shown here is derived from an EMBL/GenBank/DDBJ whole genome shotgun (WGS) entry which is preliminary data.</text>
</comment>
<evidence type="ECO:0000313" key="4">
    <source>
        <dbReference type="Proteomes" id="UP001501169"/>
    </source>
</evidence>
<dbReference type="Proteomes" id="UP001501169">
    <property type="component" value="Unassembled WGS sequence"/>
</dbReference>
<accession>A0ABP3P4J6</accession>
<name>A0ABP3P4J6_9GAMM</name>
<reference evidence="4" key="1">
    <citation type="journal article" date="2019" name="Int. J. Syst. Evol. Microbiol.">
        <title>The Global Catalogue of Microorganisms (GCM) 10K type strain sequencing project: providing services to taxonomists for standard genome sequencing and annotation.</title>
        <authorList>
            <consortium name="The Broad Institute Genomics Platform"/>
            <consortium name="The Broad Institute Genome Sequencing Center for Infectious Disease"/>
            <person name="Wu L."/>
            <person name="Ma J."/>
        </authorList>
    </citation>
    <scope>NUCLEOTIDE SEQUENCE [LARGE SCALE GENOMIC DNA]</scope>
    <source>
        <strain evidence="4">JCM 14331</strain>
    </source>
</reference>
<feature type="chain" id="PRO_5047166330" evidence="1">
    <location>
        <begin position="24"/>
        <end position="168"/>
    </location>
</feature>
<feature type="domain" description="CHRD" evidence="2">
    <location>
        <begin position="28"/>
        <end position="164"/>
    </location>
</feature>
<protein>
    <submittedName>
        <fullName evidence="3">CHRD domain-containing protein</fullName>
    </submittedName>
</protein>